<evidence type="ECO:0000313" key="2">
    <source>
        <dbReference type="Proteomes" id="UP000515163"/>
    </source>
</evidence>
<organism evidence="2 3">
    <name type="scientific">Actinia tenebrosa</name>
    <name type="common">Australian red waratah sea anemone</name>
    <dbReference type="NCBI Taxonomy" id="6105"/>
    <lineage>
        <taxon>Eukaryota</taxon>
        <taxon>Metazoa</taxon>
        <taxon>Cnidaria</taxon>
        <taxon>Anthozoa</taxon>
        <taxon>Hexacorallia</taxon>
        <taxon>Actiniaria</taxon>
        <taxon>Actiniidae</taxon>
        <taxon>Actinia</taxon>
    </lineage>
</organism>
<feature type="region of interest" description="Disordered" evidence="1">
    <location>
        <begin position="170"/>
        <end position="393"/>
    </location>
</feature>
<proteinExistence type="predicted"/>
<dbReference type="InParanoid" id="A0A6P8HYL3"/>
<dbReference type="OrthoDB" id="10461905at2759"/>
<reference evidence="3" key="1">
    <citation type="submission" date="2025-08" db="UniProtKB">
        <authorList>
            <consortium name="RefSeq"/>
        </authorList>
    </citation>
    <scope>IDENTIFICATION</scope>
</reference>
<evidence type="ECO:0000256" key="1">
    <source>
        <dbReference type="SAM" id="MobiDB-lite"/>
    </source>
</evidence>
<protein>
    <submittedName>
        <fullName evidence="3">Stress response protein NST1-like</fullName>
    </submittedName>
</protein>
<name>A0A6P8HYL3_ACTTE</name>
<sequence>MKVGSLAETSAQFIRESHKAVHDLDYIHSMCGGDLIFLPPGYNEACYHAINLARPFLAIVTTGMGGEFERLCRSLNIISKDASMAKQNFPLLFYAKAGTVDGEEILSRYTSSGHCHGLDVFLCVPDQSEDLSLVIHEYGADFNGILNAIANCSTTLDNYRALRNQQSQHRGNVIQVDSEEEVGDSEVQFGGLVSPSSTGDESTLIEENDTPQTREGRMEKEDKEKRKMEERKKREREEREKREREEMEKIEREEREMREREEREKIEREEREKREREEREKRERDEREKIEREEREKRKREEREKRERDEREKREREEREKIEREEREKREKEEREKREREEREKREREEMEKIEREEREMREREEREKIEREEREKREREEREKRERDEREK</sequence>
<dbReference type="KEGG" id="aten:116296590"/>
<dbReference type="GeneID" id="116296590"/>
<feature type="compositionally biased region" description="Basic and acidic residues" evidence="1">
    <location>
        <begin position="212"/>
        <end position="393"/>
    </location>
</feature>
<accession>A0A6P8HYL3</accession>
<gene>
    <name evidence="3" type="primary">LOC116296590</name>
</gene>
<dbReference type="Proteomes" id="UP000515163">
    <property type="component" value="Unplaced"/>
</dbReference>
<dbReference type="RefSeq" id="XP_031560488.1">
    <property type="nucleotide sequence ID" value="XM_031704628.1"/>
</dbReference>
<evidence type="ECO:0000313" key="3">
    <source>
        <dbReference type="RefSeq" id="XP_031560488.1"/>
    </source>
</evidence>
<feature type="non-terminal residue" evidence="3">
    <location>
        <position position="393"/>
    </location>
</feature>
<dbReference type="AlphaFoldDB" id="A0A6P8HYL3"/>
<keyword evidence="2" id="KW-1185">Reference proteome</keyword>